<dbReference type="EMBL" id="BRXZ01005396">
    <property type="protein sequence ID" value="GMH65367.1"/>
    <property type="molecule type" value="Genomic_DNA"/>
</dbReference>
<accession>A0A9W7A3W7</accession>
<name>A0A9W7A3W7_9STRA</name>
<gene>
    <name evidence="1" type="ORF">TrRE_jg1200</name>
</gene>
<evidence type="ECO:0000313" key="2">
    <source>
        <dbReference type="Proteomes" id="UP001165082"/>
    </source>
</evidence>
<reference evidence="1" key="1">
    <citation type="submission" date="2022-07" db="EMBL/GenBank/DDBJ databases">
        <title>Genome analysis of Parmales, a sister group of diatoms, reveals the evolutionary specialization of diatoms from phago-mixotrophs to photoautotrophs.</title>
        <authorList>
            <person name="Ban H."/>
            <person name="Sato S."/>
            <person name="Yoshikawa S."/>
            <person name="Kazumasa Y."/>
            <person name="Nakamura Y."/>
            <person name="Ichinomiya M."/>
            <person name="Saitoh K."/>
            <person name="Sato N."/>
            <person name="Blanc-Mathieu R."/>
            <person name="Endo H."/>
            <person name="Kuwata A."/>
            <person name="Ogata H."/>
        </authorList>
    </citation>
    <scope>NUCLEOTIDE SEQUENCE</scope>
</reference>
<dbReference type="Proteomes" id="UP001165082">
    <property type="component" value="Unassembled WGS sequence"/>
</dbReference>
<keyword evidence="2" id="KW-1185">Reference proteome</keyword>
<evidence type="ECO:0000313" key="1">
    <source>
        <dbReference type="EMBL" id="GMH65367.1"/>
    </source>
</evidence>
<organism evidence="1 2">
    <name type="scientific">Triparma retinervis</name>
    <dbReference type="NCBI Taxonomy" id="2557542"/>
    <lineage>
        <taxon>Eukaryota</taxon>
        <taxon>Sar</taxon>
        <taxon>Stramenopiles</taxon>
        <taxon>Ochrophyta</taxon>
        <taxon>Bolidophyceae</taxon>
        <taxon>Parmales</taxon>
        <taxon>Triparmaceae</taxon>
        <taxon>Triparma</taxon>
    </lineage>
</organism>
<dbReference type="AlphaFoldDB" id="A0A9W7A3W7"/>
<proteinExistence type="predicted"/>
<comment type="caution">
    <text evidence="1">The sequence shown here is derived from an EMBL/GenBank/DDBJ whole genome shotgun (WGS) entry which is preliminary data.</text>
</comment>
<protein>
    <submittedName>
        <fullName evidence="1">Uncharacterized protein</fullName>
    </submittedName>
</protein>
<sequence>MHMMPVSQGHPILRKLWEGVMSVMDVDMGEAHSRLVKWSDAIRDDFVNSNAIALGRKAPGDSSLEMTIKVQAQCITSFCDKVEGLTNRLMTLEATIASMDASA</sequence>
<feature type="non-terminal residue" evidence="1">
    <location>
        <position position="103"/>
    </location>
</feature>